<comment type="caution">
    <text evidence="2">The sequence shown here is derived from an EMBL/GenBank/DDBJ whole genome shotgun (WGS) entry which is preliminary data.</text>
</comment>
<name>A0AAJ0FK57_9PEZI</name>
<feature type="transmembrane region" description="Helical" evidence="1">
    <location>
        <begin position="191"/>
        <end position="213"/>
    </location>
</feature>
<feature type="transmembrane region" description="Helical" evidence="1">
    <location>
        <begin position="337"/>
        <end position="356"/>
    </location>
</feature>
<accession>A0AAJ0FK57</accession>
<evidence type="ECO:0000313" key="2">
    <source>
        <dbReference type="EMBL" id="KAK1765194.1"/>
    </source>
</evidence>
<feature type="transmembrane region" description="Helical" evidence="1">
    <location>
        <begin position="397"/>
        <end position="418"/>
    </location>
</feature>
<dbReference type="RefSeq" id="XP_060281407.1">
    <property type="nucleotide sequence ID" value="XM_060422375.1"/>
</dbReference>
<gene>
    <name evidence="2" type="ORF">QBC33DRAFT_174851</name>
</gene>
<dbReference type="EMBL" id="MU839016">
    <property type="protein sequence ID" value="KAK1765194.1"/>
    <property type="molecule type" value="Genomic_DNA"/>
</dbReference>
<keyword evidence="1" id="KW-0812">Transmembrane</keyword>
<feature type="transmembrane region" description="Helical" evidence="1">
    <location>
        <begin position="101"/>
        <end position="118"/>
    </location>
</feature>
<keyword evidence="3" id="KW-1185">Reference proteome</keyword>
<reference evidence="2" key="1">
    <citation type="submission" date="2023-06" db="EMBL/GenBank/DDBJ databases">
        <title>Genome-scale phylogeny and comparative genomics of the fungal order Sordariales.</title>
        <authorList>
            <consortium name="Lawrence Berkeley National Laboratory"/>
            <person name="Hensen N."/>
            <person name="Bonometti L."/>
            <person name="Westerberg I."/>
            <person name="Brannstrom I.O."/>
            <person name="Guillou S."/>
            <person name="Cros-Aarteil S."/>
            <person name="Calhoun S."/>
            <person name="Haridas S."/>
            <person name="Kuo A."/>
            <person name="Mondo S."/>
            <person name="Pangilinan J."/>
            <person name="Riley R."/>
            <person name="Labutti K."/>
            <person name="Andreopoulos B."/>
            <person name="Lipzen A."/>
            <person name="Chen C."/>
            <person name="Yanf M."/>
            <person name="Daum C."/>
            <person name="Ng V."/>
            <person name="Clum A."/>
            <person name="Steindorff A."/>
            <person name="Ohm R."/>
            <person name="Martin F."/>
            <person name="Silar P."/>
            <person name="Natvig D."/>
            <person name="Lalanne C."/>
            <person name="Gautier V."/>
            <person name="Ament-Velasquez S.L."/>
            <person name="Kruys A."/>
            <person name="Hutchinson M.I."/>
            <person name="Powell A.J."/>
            <person name="Barry K."/>
            <person name="Miller A.N."/>
            <person name="Grigoriev I.V."/>
            <person name="Debuchy R."/>
            <person name="Gladieux P."/>
            <person name="Thoren M.H."/>
            <person name="Johannesson H."/>
        </authorList>
    </citation>
    <scope>NUCLEOTIDE SEQUENCE</scope>
    <source>
        <strain evidence="2">8032-3</strain>
    </source>
</reference>
<feature type="transmembrane region" description="Helical" evidence="1">
    <location>
        <begin position="368"/>
        <end position="385"/>
    </location>
</feature>
<feature type="transmembrane region" description="Helical" evidence="1">
    <location>
        <begin position="139"/>
        <end position="157"/>
    </location>
</feature>
<keyword evidence="1" id="KW-0472">Membrane</keyword>
<feature type="transmembrane region" description="Helical" evidence="1">
    <location>
        <begin position="163"/>
        <end position="182"/>
    </location>
</feature>
<dbReference type="Proteomes" id="UP001244011">
    <property type="component" value="Unassembled WGS sequence"/>
</dbReference>
<feature type="transmembrane region" description="Helical" evidence="1">
    <location>
        <begin position="301"/>
        <end position="325"/>
    </location>
</feature>
<protein>
    <submittedName>
        <fullName evidence="2">Low temperature requirement protein A</fullName>
    </submittedName>
</protein>
<dbReference type="GeneID" id="85305562"/>
<evidence type="ECO:0000313" key="3">
    <source>
        <dbReference type="Proteomes" id="UP001244011"/>
    </source>
</evidence>
<sequence>MNCDELQEKTKPSCYLIKRPKALQWFYNGRLYKASEGERQASRFELFLDLLYVAMVANFADSLSEHPDGQHLVKYLLIFAPAWYIWSDLREIGNAFYVDDLIQRLVILWVMALLVLYANNANAVDEDIWAMRTTAGAYMVARFTTLSVFLVASFASYQHRAQARIMAGTMFVGLFLVIPLFFERVSIRAKIAIVVVLIFYQETTWALTLSPWIKRKLKLTYSTAVDIAHEVDRLAAFFIIILGEFVYSIIVGDPAGIGLTSGYVKAVCTLVIAFVLNWIYASGDGSAQATHPIRRSAWTAFGYFTLHLPLSASFLIGGHMCAVSTRARELEEGQRQLLGGGLGVGLFCLWVYGMLYRVGRDEDLILSKMPRIGMRFIIAMILIALPETHDHLSAENFMIVVMALFAFLLIWETIGGLLKGSGIFEPWDDRNPPPEESIEGSNH</sequence>
<proteinExistence type="predicted"/>
<evidence type="ECO:0000256" key="1">
    <source>
        <dbReference type="SAM" id="Phobius"/>
    </source>
</evidence>
<organism evidence="2 3">
    <name type="scientific">Phialemonium atrogriseum</name>
    <dbReference type="NCBI Taxonomy" id="1093897"/>
    <lineage>
        <taxon>Eukaryota</taxon>
        <taxon>Fungi</taxon>
        <taxon>Dikarya</taxon>
        <taxon>Ascomycota</taxon>
        <taxon>Pezizomycotina</taxon>
        <taxon>Sordariomycetes</taxon>
        <taxon>Sordariomycetidae</taxon>
        <taxon>Cephalothecales</taxon>
        <taxon>Cephalothecaceae</taxon>
        <taxon>Phialemonium</taxon>
    </lineage>
</organism>
<dbReference type="AlphaFoldDB" id="A0AAJ0FK57"/>
<feature type="transmembrane region" description="Helical" evidence="1">
    <location>
        <begin position="233"/>
        <end position="251"/>
    </location>
</feature>
<dbReference type="PANTHER" id="PTHR36840:SF1">
    <property type="entry name" value="BLL5714 PROTEIN"/>
    <property type="match status" value="1"/>
</dbReference>
<dbReference type="InterPro" id="IPR010640">
    <property type="entry name" value="Low_temperature_requirement_A"/>
</dbReference>
<dbReference type="Pfam" id="PF06772">
    <property type="entry name" value="LtrA"/>
    <property type="match status" value="1"/>
</dbReference>
<feature type="transmembrane region" description="Helical" evidence="1">
    <location>
        <begin position="263"/>
        <end position="281"/>
    </location>
</feature>
<dbReference type="PANTHER" id="PTHR36840">
    <property type="entry name" value="BLL5714 PROTEIN"/>
    <property type="match status" value="1"/>
</dbReference>
<keyword evidence="1" id="KW-1133">Transmembrane helix</keyword>